<dbReference type="Pfam" id="PF00856">
    <property type="entry name" value="SET"/>
    <property type="match status" value="1"/>
</dbReference>
<evidence type="ECO:0000256" key="1">
    <source>
        <dbReference type="SAM" id="MobiDB-lite"/>
    </source>
</evidence>
<dbReference type="Gene3D" id="2.170.270.10">
    <property type="entry name" value="SET domain"/>
    <property type="match status" value="1"/>
</dbReference>
<sequence>MASTNNDSFSAIDLSIDDLFTDFLEESVWNELLEQVDNNEDGVQPEASVTKASSSKISDLDKTPVAPDVPVTPESSASTFSSDVVVLSSSTSDSAMTCKKLPVEAIDLVSVDGESSCQLSKLSSDTTVTEVQGADSQLDGVDVTKTVPHITKFVYDAGITQEGPFSLDMFRDVHTGEWKNFTKIENPSSLEVQAPCDLNGVRLQLWSDYGWIDGFHFAPCILNSPKTVYIWKPSYTAKELRKLNCIAGRKSFLTPLLAYQCRKGTAALNNEKNKFFSPIGSKPLAALLGKMRFECSLFHHPFLGVSLAITEPNLLLIVGTEGVKLAEYMGIVSSEPSANNEYRARINERLVIDAESFGNWSRFINSCEKPEDANCKLVVERDLDFYNIAVYLTKDIDTAAGPVFLYFYYDANFHLVEAEDVAVP</sequence>
<protein>
    <recommendedName>
        <fullName evidence="2">SET domain-containing protein</fullName>
    </recommendedName>
</protein>
<comment type="caution">
    <text evidence="3">The sequence shown here is derived from an EMBL/GenBank/DDBJ whole genome shotgun (WGS) entry which is preliminary data.</text>
</comment>
<organism evidence="3 4">
    <name type="scientific">Cymbomonas tetramitiformis</name>
    <dbReference type="NCBI Taxonomy" id="36881"/>
    <lineage>
        <taxon>Eukaryota</taxon>
        <taxon>Viridiplantae</taxon>
        <taxon>Chlorophyta</taxon>
        <taxon>Pyramimonadophyceae</taxon>
        <taxon>Pyramimonadales</taxon>
        <taxon>Pyramimonadaceae</taxon>
        <taxon>Cymbomonas</taxon>
    </lineage>
</organism>
<dbReference type="SUPFAM" id="SSF82199">
    <property type="entry name" value="SET domain"/>
    <property type="match status" value="1"/>
</dbReference>
<keyword evidence="4" id="KW-1185">Reference proteome</keyword>
<evidence type="ECO:0000313" key="4">
    <source>
        <dbReference type="Proteomes" id="UP001190700"/>
    </source>
</evidence>
<dbReference type="InterPro" id="IPR001214">
    <property type="entry name" value="SET_dom"/>
</dbReference>
<accession>A0AAE0ETV9</accession>
<evidence type="ECO:0000313" key="3">
    <source>
        <dbReference type="EMBL" id="KAK3240456.1"/>
    </source>
</evidence>
<evidence type="ECO:0000259" key="2">
    <source>
        <dbReference type="Pfam" id="PF00856"/>
    </source>
</evidence>
<dbReference type="EMBL" id="LGRX02033638">
    <property type="protein sequence ID" value="KAK3240456.1"/>
    <property type="molecule type" value="Genomic_DNA"/>
</dbReference>
<dbReference type="AlphaFoldDB" id="A0AAE0ETV9"/>
<name>A0AAE0ETV9_9CHLO</name>
<feature type="domain" description="SET" evidence="2">
    <location>
        <begin position="327"/>
        <end position="397"/>
    </location>
</feature>
<reference evidence="3 4" key="1">
    <citation type="journal article" date="2015" name="Genome Biol. Evol.">
        <title>Comparative Genomics of a Bacterivorous Green Alga Reveals Evolutionary Causalities and Consequences of Phago-Mixotrophic Mode of Nutrition.</title>
        <authorList>
            <person name="Burns J.A."/>
            <person name="Paasch A."/>
            <person name="Narechania A."/>
            <person name="Kim E."/>
        </authorList>
    </citation>
    <scope>NUCLEOTIDE SEQUENCE [LARGE SCALE GENOMIC DNA]</scope>
    <source>
        <strain evidence="3 4">PLY_AMNH</strain>
    </source>
</reference>
<dbReference type="Proteomes" id="UP001190700">
    <property type="component" value="Unassembled WGS sequence"/>
</dbReference>
<feature type="region of interest" description="Disordered" evidence="1">
    <location>
        <begin position="39"/>
        <end position="76"/>
    </location>
</feature>
<proteinExistence type="predicted"/>
<gene>
    <name evidence="3" type="ORF">CYMTET_49700</name>
</gene>
<dbReference type="InterPro" id="IPR046341">
    <property type="entry name" value="SET_dom_sf"/>
</dbReference>